<protein>
    <submittedName>
        <fullName evidence="2">Uncharacterized protein</fullName>
    </submittedName>
</protein>
<feature type="compositionally biased region" description="Polar residues" evidence="1">
    <location>
        <begin position="399"/>
        <end position="410"/>
    </location>
</feature>
<name>A0A6A4GDN3_9AGAR</name>
<feature type="compositionally biased region" description="Polar residues" evidence="1">
    <location>
        <begin position="450"/>
        <end position="459"/>
    </location>
</feature>
<reference evidence="2" key="1">
    <citation type="journal article" date="2019" name="Environ. Microbiol.">
        <title>Fungal ecological strategies reflected in gene transcription - a case study of two litter decomposers.</title>
        <authorList>
            <person name="Barbi F."/>
            <person name="Kohler A."/>
            <person name="Barry K."/>
            <person name="Baskaran P."/>
            <person name="Daum C."/>
            <person name="Fauchery L."/>
            <person name="Ihrmark K."/>
            <person name="Kuo A."/>
            <person name="LaButti K."/>
            <person name="Lipzen A."/>
            <person name="Morin E."/>
            <person name="Grigoriev I.V."/>
            <person name="Henrissat B."/>
            <person name="Lindahl B."/>
            <person name="Martin F."/>
        </authorList>
    </citation>
    <scope>NUCLEOTIDE SEQUENCE</scope>
    <source>
        <strain evidence="2">JB14</strain>
    </source>
</reference>
<feature type="compositionally biased region" description="Basic and acidic residues" evidence="1">
    <location>
        <begin position="351"/>
        <end position="395"/>
    </location>
</feature>
<feature type="compositionally biased region" description="Low complexity" evidence="1">
    <location>
        <begin position="26"/>
        <end position="39"/>
    </location>
</feature>
<dbReference type="AlphaFoldDB" id="A0A6A4GDN3"/>
<feature type="compositionally biased region" description="Low complexity" evidence="1">
    <location>
        <begin position="295"/>
        <end position="311"/>
    </location>
</feature>
<feature type="compositionally biased region" description="Basic and acidic residues" evidence="1">
    <location>
        <begin position="413"/>
        <end position="422"/>
    </location>
</feature>
<organism evidence="2 3">
    <name type="scientific">Gymnopus androsaceus JB14</name>
    <dbReference type="NCBI Taxonomy" id="1447944"/>
    <lineage>
        <taxon>Eukaryota</taxon>
        <taxon>Fungi</taxon>
        <taxon>Dikarya</taxon>
        <taxon>Basidiomycota</taxon>
        <taxon>Agaricomycotina</taxon>
        <taxon>Agaricomycetes</taxon>
        <taxon>Agaricomycetidae</taxon>
        <taxon>Agaricales</taxon>
        <taxon>Marasmiineae</taxon>
        <taxon>Omphalotaceae</taxon>
        <taxon>Gymnopus</taxon>
    </lineage>
</organism>
<gene>
    <name evidence="2" type="ORF">BT96DRAFT_1009128</name>
</gene>
<evidence type="ECO:0000256" key="1">
    <source>
        <dbReference type="SAM" id="MobiDB-lite"/>
    </source>
</evidence>
<feature type="compositionally biased region" description="Polar residues" evidence="1">
    <location>
        <begin position="1"/>
        <end position="12"/>
    </location>
</feature>
<feature type="region of interest" description="Disordered" evidence="1">
    <location>
        <begin position="351"/>
        <end position="459"/>
    </location>
</feature>
<accession>A0A6A4GDN3</accession>
<proteinExistence type="predicted"/>
<sequence>MPPKRSSSPTDSSPRKRAKRSPTGHPSPSSPSSSHPAAANVSTSGQSLPAPDSGPRPVSWRTASSAEIDEALKSIFQLGGHSPDVDASDVQWSGIARRLNRCVRCERKGEVCSGASGTDLVCGACQRAHKGCSIGIAYRYRLFANRFDAPLSWARREFDSRMARLNPRSHNSYRQSSPFFTSLEEAIRYVTRSANPPPPSSERVGPPGPGRIVKSSTSQSSPSRSHGPVSPLGSPYEPRAPGSRSSPRKLASTAKVVVAKPSLASSSSTPASSTLPPDGVRIVRGPTIRIPPPARRLAPLAPSPASSAPLRVGDTVIPPGSDLARELEAFEATEAQINSESKVRFFKEQEKARSAAAETKRRLEAEEQRREQRLVKEHWEEDMRERERAEKDARRQQKGSDLNFRTTMSRLLSRGERNEDRVVAGQSSVPTPPVDLLGNVPATPSPAPRKTSSPPLVTDPTSGLPSFSHLLLWSPSLVFLLLPIFPTIGPPSLVENGLLLGLSNVPGWMVMLTIGSMLPLLRVGDPVRGRCSERVW</sequence>
<keyword evidence="3" id="KW-1185">Reference proteome</keyword>
<evidence type="ECO:0000313" key="2">
    <source>
        <dbReference type="EMBL" id="KAE9383475.1"/>
    </source>
</evidence>
<dbReference type="EMBL" id="ML770450">
    <property type="protein sequence ID" value="KAE9383475.1"/>
    <property type="molecule type" value="Genomic_DNA"/>
</dbReference>
<dbReference type="Proteomes" id="UP000799118">
    <property type="component" value="Unassembled WGS sequence"/>
</dbReference>
<feature type="region of interest" description="Disordered" evidence="1">
    <location>
        <begin position="192"/>
        <end position="319"/>
    </location>
</feature>
<feature type="compositionally biased region" description="Low complexity" evidence="1">
    <location>
        <begin position="215"/>
        <end position="231"/>
    </location>
</feature>
<evidence type="ECO:0000313" key="3">
    <source>
        <dbReference type="Proteomes" id="UP000799118"/>
    </source>
</evidence>
<feature type="compositionally biased region" description="Low complexity" evidence="1">
    <location>
        <begin position="254"/>
        <end position="277"/>
    </location>
</feature>
<feature type="region of interest" description="Disordered" evidence="1">
    <location>
        <begin position="1"/>
        <end position="61"/>
    </location>
</feature>